<evidence type="ECO:0000256" key="1">
    <source>
        <dbReference type="SAM" id="Phobius"/>
    </source>
</evidence>
<dbReference type="RefSeq" id="WP_109727068.1">
    <property type="nucleotide sequence ID" value="NZ_QGDI01000009.1"/>
</dbReference>
<evidence type="ECO:0000313" key="2">
    <source>
        <dbReference type="EMBL" id="PWJ11563.1"/>
    </source>
</evidence>
<feature type="transmembrane region" description="Helical" evidence="1">
    <location>
        <begin position="267"/>
        <end position="289"/>
    </location>
</feature>
<feature type="transmembrane region" description="Helical" evidence="1">
    <location>
        <begin position="150"/>
        <end position="171"/>
    </location>
</feature>
<feature type="transmembrane region" description="Helical" evidence="1">
    <location>
        <begin position="400"/>
        <end position="419"/>
    </location>
</feature>
<feature type="transmembrane region" description="Helical" evidence="1">
    <location>
        <begin position="191"/>
        <end position="213"/>
    </location>
</feature>
<comment type="caution">
    <text evidence="2">The sequence shown here is derived from an EMBL/GenBank/DDBJ whole genome shotgun (WGS) entry which is preliminary data.</text>
</comment>
<feature type="transmembrane region" description="Helical" evidence="1">
    <location>
        <begin position="51"/>
        <end position="75"/>
    </location>
</feature>
<dbReference type="OrthoDB" id="1817912at2"/>
<keyword evidence="1" id="KW-0472">Membrane</keyword>
<dbReference type="PANTHER" id="PTHR37422">
    <property type="entry name" value="TEICHURONIC ACID BIOSYNTHESIS PROTEIN TUAE"/>
    <property type="match status" value="1"/>
</dbReference>
<organism evidence="2 3">
    <name type="scientific">Ruminococcus flavefaciens</name>
    <dbReference type="NCBI Taxonomy" id="1265"/>
    <lineage>
        <taxon>Bacteria</taxon>
        <taxon>Bacillati</taxon>
        <taxon>Bacillota</taxon>
        <taxon>Clostridia</taxon>
        <taxon>Eubacteriales</taxon>
        <taxon>Oscillospiraceae</taxon>
        <taxon>Ruminococcus</taxon>
    </lineage>
</organism>
<feature type="transmembrane region" description="Helical" evidence="1">
    <location>
        <begin position="431"/>
        <end position="453"/>
    </location>
</feature>
<feature type="transmembrane region" description="Helical" evidence="1">
    <location>
        <begin position="243"/>
        <end position="260"/>
    </location>
</feature>
<proteinExistence type="predicted"/>
<evidence type="ECO:0000313" key="3">
    <source>
        <dbReference type="Proteomes" id="UP000245720"/>
    </source>
</evidence>
<dbReference type="PANTHER" id="PTHR37422:SF13">
    <property type="entry name" value="LIPOPOLYSACCHARIDE BIOSYNTHESIS PROTEIN PA4999-RELATED"/>
    <property type="match status" value="1"/>
</dbReference>
<dbReference type="AlphaFoldDB" id="A0A315XX13"/>
<gene>
    <name evidence="2" type="ORF">IE37_02326</name>
</gene>
<dbReference type="Proteomes" id="UP000245720">
    <property type="component" value="Unassembled WGS sequence"/>
</dbReference>
<reference evidence="2 3" key="1">
    <citation type="submission" date="2018-05" db="EMBL/GenBank/DDBJ databases">
        <title>The Hungate 1000. A catalogue of reference genomes from the rumen microbiome.</title>
        <authorList>
            <person name="Kelly W."/>
        </authorList>
    </citation>
    <scope>NUCLEOTIDE SEQUENCE [LARGE SCALE GENOMIC DNA]</scope>
    <source>
        <strain evidence="2 3">SAb67</strain>
    </source>
</reference>
<dbReference type="EMBL" id="QGDI01000009">
    <property type="protein sequence ID" value="PWJ11563.1"/>
    <property type="molecule type" value="Genomic_DNA"/>
</dbReference>
<keyword evidence="1" id="KW-0812">Transmembrane</keyword>
<feature type="transmembrane region" description="Helical" evidence="1">
    <location>
        <begin position="121"/>
        <end position="138"/>
    </location>
</feature>
<feature type="transmembrane region" description="Helical" evidence="1">
    <location>
        <begin position="220"/>
        <end position="237"/>
    </location>
</feature>
<sequence>MPKTIFHSSEKSNFILNMTEEQFSKLASRGLAIAMLMTPLFTLVPEITDKATYAFSAGGLVAGGVIAMIIAIIAIMKKYISKRFIIPMGAMLIMELWGVFSLIKGVDLGISFYGFPERGEGLLALIFYFCFFVSASALKRESAVKTVIDGVVGVGLLNSIVGLIQIFSGQLSHYRSVYIDIKANAASGLSMSPLFLAMVLTLSLSAALISFISSEDRKRSIGMLVCAVLFSFVMMFTYSFIGFFGLAFALISAIAAVFALKAPKKKLVGVPCSIAGAAAAIALVFAGAIGNIDSYRLYDGRILWWADGYMRASSSGTFNPDVVDIDDTYDVYMYLNDRTMDVIEHNSLTGTGPDQLAFALIRVSQEDAGKYTDFGDLISSQRGVFDKVYNEYLYTAATRGVTSAIFLVLTVLSAVILGLKAFRRRATAESFTVFILALGGVLVYLIGCSSIPFAPVFWVAAGAACAEIKDSRQQKAEKKAAKKNKA</sequence>
<evidence type="ECO:0008006" key="4">
    <source>
        <dbReference type="Google" id="ProtNLM"/>
    </source>
</evidence>
<name>A0A315XX13_RUMFL</name>
<feature type="transmembrane region" description="Helical" evidence="1">
    <location>
        <begin position="26"/>
        <end position="45"/>
    </location>
</feature>
<accession>A0A315XX13</accession>
<protein>
    <recommendedName>
        <fullName evidence="4">O-Antigen ligase</fullName>
    </recommendedName>
</protein>
<keyword evidence="1" id="KW-1133">Transmembrane helix</keyword>
<dbReference type="InterPro" id="IPR051533">
    <property type="entry name" value="WaaL-like"/>
</dbReference>